<gene>
    <name evidence="2" type="ORF">BHX94_09865</name>
</gene>
<dbReference type="Gene3D" id="1.10.30.50">
    <property type="match status" value="1"/>
</dbReference>
<dbReference type="Pfam" id="PF01844">
    <property type="entry name" value="HNH"/>
    <property type="match status" value="1"/>
</dbReference>
<dbReference type="OrthoDB" id="9811997at2"/>
<proteinExistence type="predicted"/>
<evidence type="ECO:0000259" key="1">
    <source>
        <dbReference type="Pfam" id="PF01844"/>
    </source>
</evidence>
<dbReference type="Proteomes" id="UP000249579">
    <property type="component" value="Unassembled WGS sequence"/>
</dbReference>
<name>A0A328A5E7_9STAP</name>
<feature type="domain" description="HNH" evidence="1">
    <location>
        <begin position="189"/>
        <end position="244"/>
    </location>
</feature>
<dbReference type="EMBL" id="PZJG01000007">
    <property type="protein sequence ID" value="RAK48698.1"/>
    <property type="molecule type" value="Genomic_DNA"/>
</dbReference>
<organism evidence="2 3">
    <name type="scientific">Macrococcoides bohemicum</name>
    <dbReference type="NCBI Taxonomy" id="1903056"/>
    <lineage>
        <taxon>Bacteria</taxon>
        <taxon>Bacillati</taxon>
        <taxon>Bacillota</taxon>
        <taxon>Bacilli</taxon>
        <taxon>Bacillales</taxon>
        <taxon>Staphylococcaceae</taxon>
        <taxon>Macrococcoides</taxon>
    </lineage>
</organism>
<protein>
    <submittedName>
        <fullName evidence="2">HNH endonuclease</fullName>
    </submittedName>
</protein>
<keyword evidence="2" id="KW-0540">Nuclease</keyword>
<evidence type="ECO:0000313" key="2">
    <source>
        <dbReference type="EMBL" id="RAK48698.1"/>
    </source>
</evidence>
<dbReference type="InterPro" id="IPR003615">
    <property type="entry name" value="HNH_nuc"/>
</dbReference>
<comment type="caution">
    <text evidence="2">The sequence shown here is derived from an EMBL/GenBank/DDBJ whole genome shotgun (WGS) entry which is preliminary data.</text>
</comment>
<dbReference type="AlphaFoldDB" id="A0A328A5E7"/>
<dbReference type="GO" id="GO:0003676">
    <property type="term" value="F:nucleic acid binding"/>
    <property type="evidence" value="ECO:0007669"/>
    <property type="project" value="InterPro"/>
</dbReference>
<evidence type="ECO:0000313" key="3">
    <source>
        <dbReference type="Proteomes" id="UP000249579"/>
    </source>
</evidence>
<dbReference type="CDD" id="cd00085">
    <property type="entry name" value="HNHc"/>
    <property type="match status" value="1"/>
</dbReference>
<dbReference type="InterPro" id="IPR015947">
    <property type="entry name" value="PUA-like_sf"/>
</dbReference>
<keyword evidence="2" id="KW-0378">Hydrolase</keyword>
<dbReference type="GO" id="GO:0008270">
    <property type="term" value="F:zinc ion binding"/>
    <property type="evidence" value="ECO:0007669"/>
    <property type="project" value="InterPro"/>
</dbReference>
<accession>A0A328A5E7</accession>
<dbReference type="GO" id="GO:0004519">
    <property type="term" value="F:endonuclease activity"/>
    <property type="evidence" value="ECO:0007669"/>
    <property type="project" value="UniProtKB-KW"/>
</dbReference>
<reference evidence="2 3" key="1">
    <citation type="journal article" date="2018" name="Front. Microbiol.">
        <title>Description and Comparative Genomics of Macrococcus caseolyticus subsp. hominis subsp. nov., Macrococcus goetzii sp. nov., Macrococcus epidermidis sp. nov., and Macrococcus bohemicus sp. nov., Novel Macrococci From Human Clinical Material With Virulence Potential and Suspected Uptake of Foreign DNA by Natural Transformation.</title>
        <authorList>
            <person name="Maslanova I."/>
            <person name="Wertheimer Z."/>
            <person name="Sedlacek I."/>
            <person name="Svec P."/>
            <person name="Indrakova A."/>
            <person name="Kovarovic V."/>
            <person name="Schumann P."/>
            <person name="Sproer C."/>
            <person name="Kralova S."/>
            <person name="Sedo O."/>
            <person name="Kristofova L."/>
            <person name="Vrbovska V."/>
            <person name="Fuzik T."/>
            <person name="Petras P."/>
            <person name="Zdrahal Z."/>
            <person name="Ruzickova V."/>
            <person name="Doskar J."/>
            <person name="Pantucek R."/>
        </authorList>
    </citation>
    <scope>NUCLEOTIDE SEQUENCE [LARGE SCALE GENOMIC DNA]</scope>
    <source>
        <strain evidence="2 3">03/115</strain>
    </source>
</reference>
<dbReference type="SUPFAM" id="SSF88697">
    <property type="entry name" value="PUA domain-like"/>
    <property type="match status" value="1"/>
</dbReference>
<dbReference type="InterPro" id="IPR002711">
    <property type="entry name" value="HNH"/>
</dbReference>
<keyword evidence="2" id="KW-0255">Endonuclease</keyword>
<sequence length="264" mass="30280">MGESDTLKYWIIPCNIKSYDVIGAFQALQSIDWKQSRNLKSAEVGDMVLIYVSAPYSCIKYVCKIKAVNKPKVTIDDRTFVINGENYVDYGNHMELELVNELDESSLNLKALQENGMKGAVQGPRMLKGELLDFVLRHLSSDTEESLSEENLLESVIYKEGKIIQQYGTKYERNQKLRKKAIEIHGITCRCCGFNYEEIYGEIGKGFIEIHHIKPMYSIKEEIIVDPTTDLVPLCSNCHKMVHRKKEQPLTIEELKQTIKHNAK</sequence>